<keyword evidence="9" id="KW-0030">Aminoacyl-tRNA synthetase</keyword>
<evidence type="ECO:0000256" key="11">
    <source>
        <dbReference type="SAM" id="MobiDB-lite"/>
    </source>
</evidence>
<dbReference type="Proteomes" id="UP000001396">
    <property type="component" value="Unassembled WGS sequence"/>
</dbReference>
<dbReference type="GO" id="GO:0004815">
    <property type="term" value="F:aspartate-tRNA ligase activity"/>
    <property type="evidence" value="ECO:0007669"/>
    <property type="project" value="UniProtKB-EC"/>
</dbReference>
<reference evidence="13 14" key="1">
    <citation type="journal article" date="2011" name="Genome Res.">
        <title>Phylogeny-wide analysis of social amoeba genomes highlights ancient origins for complex intercellular communication.</title>
        <authorList>
            <person name="Heidel A.J."/>
            <person name="Lawal H.M."/>
            <person name="Felder M."/>
            <person name="Schilde C."/>
            <person name="Helps N.R."/>
            <person name="Tunggal B."/>
            <person name="Rivero F."/>
            <person name="John U."/>
            <person name="Schleicher M."/>
            <person name="Eichinger L."/>
            <person name="Platzer M."/>
            <person name="Noegel A.A."/>
            <person name="Schaap P."/>
            <person name="Gloeckner G."/>
        </authorList>
    </citation>
    <scope>NUCLEOTIDE SEQUENCE [LARGE SCALE GENOMIC DNA]</scope>
    <source>
        <strain evidence="14">ATCC 26659 / Pp 5 / PN500</strain>
    </source>
</reference>
<sequence>MENTQSKSSIKKEQKKKEKELKRQFNVKEKETRHAEKLQKEQLENEQESETTKSNYGEKDYSEVFGNLENTAFRYVKIKDLDPTYHNNVITMRARISQTSTHGKSLVFIGLRQQHFRIQALAVERESLVSKQMIRFIRQLNEESIVDLEATVIYDPAKQIKKSTHPNLELSIKRLYVISKSKPLEISLEDLSLGSSESQAYSVPLSTRTNYKTLDLRVSAHQSIFQLQSQVTNIIYNRLVKEKFIEIHSPKLLKWNLDNWSSFSLNYFGETAHLATSNILYKQMAIASDFNRIFEIGPIYRKEHASTHRHLCEFTRIDIEMRIEEHYHELLDQIDQMFIEIFERLNKLPELLSLIGQQYPSESIVYGTPPLRIDYTDAVQMLKDLNEIGMGADDYLSTSQERRLGQLIKSTYGIDCYMIDRMPSDMSDVNAMPCVSNGNQRVQQNDRQYTNSFVYYIRGQEIAKGSQRIHDHNQLKLAINEQQIKYNLLRSQDEINCYLDFLGTLKYGCYPYAGCSIGLESLLMAYLGIPNIRTCSMYYRDCRTLNP</sequence>
<dbReference type="EC" id="6.1.1.12" evidence="3"/>
<name>D3BEG7_HETP5</name>
<dbReference type="OMA" id="TRIDIEM"/>
<keyword evidence="6" id="KW-0547">Nucleotide-binding</keyword>
<evidence type="ECO:0000256" key="3">
    <source>
        <dbReference type="ARBA" id="ARBA00012841"/>
    </source>
</evidence>
<dbReference type="PRINTS" id="PR01042">
    <property type="entry name" value="TRNASYNTHASP"/>
</dbReference>
<dbReference type="PROSITE" id="PS50862">
    <property type="entry name" value="AA_TRNA_LIGASE_II"/>
    <property type="match status" value="1"/>
</dbReference>
<evidence type="ECO:0000259" key="12">
    <source>
        <dbReference type="PROSITE" id="PS50862"/>
    </source>
</evidence>
<keyword evidence="4" id="KW-0963">Cytoplasm</keyword>
<dbReference type="InterPro" id="IPR045864">
    <property type="entry name" value="aa-tRNA-synth_II/BPL/LPL"/>
</dbReference>
<keyword evidence="5" id="KW-0436">Ligase</keyword>
<dbReference type="SUPFAM" id="SSF55681">
    <property type="entry name" value="Class II aaRS and biotin synthetases"/>
    <property type="match status" value="1"/>
</dbReference>
<feature type="region of interest" description="Disordered" evidence="11">
    <location>
        <begin position="1"/>
        <end position="56"/>
    </location>
</feature>
<dbReference type="PANTHER" id="PTHR43450:SF1">
    <property type="entry name" value="ASPARTATE--TRNA LIGASE, CYTOPLASMIC"/>
    <property type="match status" value="1"/>
</dbReference>
<keyword evidence="14" id="KW-1185">Reference proteome</keyword>
<keyword evidence="7" id="KW-0067">ATP-binding</keyword>
<evidence type="ECO:0000313" key="14">
    <source>
        <dbReference type="Proteomes" id="UP000001396"/>
    </source>
</evidence>
<dbReference type="InterPro" id="IPR012340">
    <property type="entry name" value="NA-bd_OB-fold"/>
</dbReference>
<dbReference type="InterPro" id="IPR004523">
    <property type="entry name" value="Asp-tRNA_synthase_2"/>
</dbReference>
<evidence type="ECO:0000313" key="13">
    <source>
        <dbReference type="EMBL" id="EFA80298.1"/>
    </source>
</evidence>
<dbReference type="PANTHER" id="PTHR43450">
    <property type="entry name" value="ASPARTYL-TRNA SYNTHETASE"/>
    <property type="match status" value="1"/>
</dbReference>
<dbReference type="RefSeq" id="XP_020432418.1">
    <property type="nucleotide sequence ID" value="XM_020577970.1"/>
</dbReference>
<evidence type="ECO:0000256" key="5">
    <source>
        <dbReference type="ARBA" id="ARBA00022598"/>
    </source>
</evidence>
<evidence type="ECO:0000256" key="6">
    <source>
        <dbReference type="ARBA" id="ARBA00022741"/>
    </source>
</evidence>
<evidence type="ECO:0000256" key="1">
    <source>
        <dbReference type="ARBA" id="ARBA00004496"/>
    </source>
</evidence>
<feature type="compositionally biased region" description="Basic and acidic residues" evidence="11">
    <location>
        <begin position="10"/>
        <end position="43"/>
    </location>
</feature>
<dbReference type="InParanoid" id="D3BEG7"/>
<dbReference type="GO" id="GO:0006422">
    <property type="term" value="P:aspartyl-tRNA aminoacylation"/>
    <property type="evidence" value="ECO:0007669"/>
    <property type="project" value="InterPro"/>
</dbReference>
<evidence type="ECO:0000256" key="10">
    <source>
        <dbReference type="ARBA" id="ARBA00047904"/>
    </source>
</evidence>
<comment type="similarity">
    <text evidence="2">Belongs to the class-II aminoacyl-tRNA synthetase family. Type 2 subfamily.</text>
</comment>
<dbReference type="Gene3D" id="2.40.50.140">
    <property type="entry name" value="Nucleic acid-binding proteins"/>
    <property type="match status" value="1"/>
</dbReference>
<dbReference type="EMBL" id="ADBJ01000031">
    <property type="protein sequence ID" value="EFA80298.1"/>
    <property type="molecule type" value="Genomic_DNA"/>
</dbReference>
<dbReference type="GO" id="GO:0005829">
    <property type="term" value="C:cytosol"/>
    <property type="evidence" value="ECO:0007669"/>
    <property type="project" value="TreeGrafter"/>
</dbReference>
<proteinExistence type="inferred from homology"/>
<dbReference type="GeneID" id="31362609"/>
<dbReference type="InterPro" id="IPR006195">
    <property type="entry name" value="aa-tRNA-synth_II"/>
</dbReference>
<dbReference type="InterPro" id="IPR004364">
    <property type="entry name" value="Aa-tRNA-synt_II"/>
</dbReference>
<evidence type="ECO:0000256" key="7">
    <source>
        <dbReference type="ARBA" id="ARBA00022840"/>
    </source>
</evidence>
<keyword evidence="8" id="KW-0648">Protein biosynthesis</keyword>
<dbReference type="GO" id="GO:0003723">
    <property type="term" value="F:RNA binding"/>
    <property type="evidence" value="ECO:0007669"/>
    <property type="project" value="TreeGrafter"/>
</dbReference>
<dbReference type="InterPro" id="IPR002312">
    <property type="entry name" value="Asp/Asn-tRNA-synth_IIb"/>
</dbReference>
<evidence type="ECO:0000256" key="9">
    <source>
        <dbReference type="ARBA" id="ARBA00023146"/>
    </source>
</evidence>
<evidence type="ECO:0000256" key="2">
    <source>
        <dbReference type="ARBA" id="ARBA00005312"/>
    </source>
</evidence>
<feature type="domain" description="Aminoacyl-transfer RNA synthetases class-II family profile" evidence="12">
    <location>
        <begin position="225"/>
        <end position="547"/>
    </location>
</feature>
<evidence type="ECO:0000256" key="8">
    <source>
        <dbReference type="ARBA" id="ARBA00022917"/>
    </source>
</evidence>
<organism evidence="13 14">
    <name type="scientific">Heterostelium pallidum (strain ATCC 26659 / Pp 5 / PN500)</name>
    <name type="common">Cellular slime mold</name>
    <name type="synonym">Polysphondylium pallidum</name>
    <dbReference type="NCBI Taxonomy" id="670386"/>
    <lineage>
        <taxon>Eukaryota</taxon>
        <taxon>Amoebozoa</taxon>
        <taxon>Evosea</taxon>
        <taxon>Eumycetozoa</taxon>
        <taxon>Dictyostelia</taxon>
        <taxon>Acytosteliales</taxon>
        <taxon>Acytosteliaceae</taxon>
        <taxon>Heterostelium</taxon>
    </lineage>
</organism>
<dbReference type="Pfam" id="PF00152">
    <property type="entry name" value="tRNA-synt_2"/>
    <property type="match status" value="1"/>
</dbReference>
<evidence type="ECO:0000256" key="4">
    <source>
        <dbReference type="ARBA" id="ARBA00022490"/>
    </source>
</evidence>
<dbReference type="Gene3D" id="3.30.930.10">
    <property type="entry name" value="Bira Bifunctional Protein, Domain 2"/>
    <property type="match status" value="1"/>
</dbReference>
<dbReference type="SUPFAM" id="SSF50249">
    <property type="entry name" value="Nucleic acid-binding proteins"/>
    <property type="match status" value="1"/>
</dbReference>
<comment type="catalytic activity">
    <reaction evidence="10">
        <text>tRNA(Asp) + L-aspartate + ATP = L-aspartyl-tRNA(Asp) + AMP + diphosphate</text>
        <dbReference type="Rhea" id="RHEA:19649"/>
        <dbReference type="Rhea" id="RHEA-COMP:9660"/>
        <dbReference type="Rhea" id="RHEA-COMP:9678"/>
        <dbReference type="ChEBI" id="CHEBI:29991"/>
        <dbReference type="ChEBI" id="CHEBI:30616"/>
        <dbReference type="ChEBI" id="CHEBI:33019"/>
        <dbReference type="ChEBI" id="CHEBI:78442"/>
        <dbReference type="ChEBI" id="CHEBI:78516"/>
        <dbReference type="ChEBI" id="CHEBI:456215"/>
        <dbReference type="EC" id="6.1.1.12"/>
    </reaction>
</comment>
<gene>
    <name evidence="13" type="ORF">PPL_07128</name>
</gene>
<dbReference type="GO" id="GO:0017101">
    <property type="term" value="C:aminoacyl-tRNA synthetase multienzyme complex"/>
    <property type="evidence" value="ECO:0007669"/>
    <property type="project" value="TreeGrafter"/>
</dbReference>
<comment type="caution">
    <text evidence="13">The sequence shown here is derived from an EMBL/GenBank/DDBJ whole genome shotgun (WGS) entry which is preliminary data.</text>
</comment>
<dbReference type="AlphaFoldDB" id="D3BEG7"/>
<comment type="subcellular location">
    <subcellularLocation>
        <location evidence="1">Cytoplasm</location>
    </subcellularLocation>
</comment>
<accession>D3BEG7</accession>
<protein>
    <recommendedName>
        <fullName evidence="3">aspartate--tRNA ligase</fullName>
        <ecNumber evidence="3">6.1.1.12</ecNumber>
    </recommendedName>
</protein>
<dbReference type="STRING" id="670386.D3BEG7"/>
<dbReference type="GO" id="GO:0005524">
    <property type="term" value="F:ATP binding"/>
    <property type="evidence" value="ECO:0007669"/>
    <property type="project" value="UniProtKB-KW"/>
</dbReference>
<dbReference type="CDD" id="cd04320">
    <property type="entry name" value="AspRS_cyto_N"/>
    <property type="match status" value="1"/>
</dbReference>